<keyword evidence="1" id="KW-0472">Membrane</keyword>
<evidence type="ECO:0000313" key="3">
    <source>
        <dbReference type="Proteomes" id="UP001501353"/>
    </source>
</evidence>
<protein>
    <submittedName>
        <fullName evidence="2">ATP synthase subunit I</fullName>
    </submittedName>
</protein>
<name>A0ABP7TF80_9BURK</name>
<keyword evidence="1" id="KW-1133">Transmembrane helix</keyword>
<reference evidence="3" key="1">
    <citation type="journal article" date="2019" name="Int. J. Syst. Evol. Microbiol.">
        <title>The Global Catalogue of Microorganisms (GCM) 10K type strain sequencing project: providing services to taxonomists for standard genome sequencing and annotation.</title>
        <authorList>
            <consortium name="The Broad Institute Genomics Platform"/>
            <consortium name="The Broad Institute Genome Sequencing Center for Infectious Disease"/>
            <person name="Wu L."/>
            <person name="Ma J."/>
        </authorList>
    </citation>
    <scope>NUCLEOTIDE SEQUENCE [LARGE SCALE GENOMIC DNA]</scope>
    <source>
        <strain evidence="3">JCM 16673</strain>
    </source>
</reference>
<gene>
    <name evidence="2" type="ORF">GCM10022212_22830</name>
</gene>
<dbReference type="Pfam" id="PF12966">
    <property type="entry name" value="AtpR"/>
    <property type="match status" value="1"/>
</dbReference>
<organism evidence="2 3">
    <name type="scientific">Actimicrobium antarcticum</name>
    <dbReference type="NCBI Taxonomy" id="1051899"/>
    <lineage>
        <taxon>Bacteria</taxon>
        <taxon>Pseudomonadati</taxon>
        <taxon>Pseudomonadota</taxon>
        <taxon>Betaproteobacteria</taxon>
        <taxon>Burkholderiales</taxon>
        <taxon>Oxalobacteraceae</taxon>
        <taxon>Actimicrobium</taxon>
    </lineage>
</organism>
<dbReference type="NCBIfam" id="TIGR03165">
    <property type="entry name" value="F1F0_chp_2"/>
    <property type="match status" value="1"/>
</dbReference>
<keyword evidence="1" id="KW-0812">Transmembrane</keyword>
<feature type="transmembrane region" description="Helical" evidence="1">
    <location>
        <begin position="6"/>
        <end position="27"/>
    </location>
</feature>
<dbReference type="InterPro" id="IPR017581">
    <property type="entry name" value="AtpR-like"/>
</dbReference>
<evidence type="ECO:0000313" key="2">
    <source>
        <dbReference type="EMBL" id="GAA4024633.1"/>
    </source>
</evidence>
<dbReference type="Proteomes" id="UP001501353">
    <property type="component" value="Unassembled WGS sequence"/>
</dbReference>
<sequence length="104" mass="11182">MNDPLLLLLAAVAGIALGLLFYGGLWWTIRKSMASPRPALWILVSLLVRMGITLAGFYVVAGTHWERLVLCLLGFMAARAGVTWATRLPVEPGVGAKQKASHAP</sequence>
<comment type="caution">
    <text evidence="2">The sequence shown here is derived from an EMBL/GenBank/DDBJ whole genome shotgun (WGS) entry which is preliminary data.</text>
</comment>
<proteinExistence type="predicted"/>
<dbReference type="EMBL" id="BAAAZE010000008">
    <property type="protein sequence ID" value="GAA4024633.1"/>
    <property type="molecule type" value="Genomic_DNA"/>
</dbReference>
<feature type="transmembrane region" description="Helical" evidence="1">
    <location>
        <begin position="67"/>
        <end position="90"/>
    </location>
</feature>
<evidence type="ECO:0000256" key="1">
    <source>
        <dbReference type="SAM" id="Phobius"/>
    </source>
</evidence>
<feature type="transmembrane region" description="Helical" evidence="1">
    <location>
        <begin position="39"/>
        <end position="61"/>
    </location>
</feature>
<accession>A0ABP7TF80</accession>
<keyword evidence="3" id="KW-1185">Reference proteome</keyword>
<dbReference type="RefSeq" id="WP_344763432.1">
    <property type="nucleotide sequence ID" value="NZ_BAAAZE010000008.1"/>
</dbReference>